<dbReference type="InterPro" id="IPR036895">
    <property type="entry name" value="Uracil-DNA_glycosylase-like_sf"/>
</dbReference>
<dbReference type="Proteomes" id="UP000198440">
    <property type="component" value="Unassembled WGS sequence"/>
</dbReference>
<accession>A0A239C5E9</accession>
<dbReference type="InterPro" id="IPR005122">
    <property type="entry name" value="Uracil-DNA_glycosylase-like"/>
</dbReference>
<protein>
    <recommendedName>
        <fullName evidence="1">Uracil-DNA glycosylase-like domain-containing protein</fullName>
    </recommendedName>
</protein>
<evidence type="ECO:0000259" key="1">
    <source>
        <dbReference type="Pfam" id="PF03167"/>
    </source>
</evidence>
<dbReference type="EMBL" id="FZON01000005">
    <property type="protein sequence ID" value="SNS15495.1"/>
    <property type="molecule type" value="Genomic_DNA"/>
</dbReference>
<evidence type="ECO:0000313" key="2">
    <source>
        <dbReference type="EMBL" id="SNS15495.1"/>
    </source>
</evidence>
<proteinExistence type="predicted"/>
<feature type="domain" description="Uracil-DNA glycosylase-like" evidence="1">
    <location>
        <begin position="83"/>
        <end position="247"/>
    </location>
</feature>
<dbReference type="Pfam" id="PF03167">
    <property type="entry name" value="UDG"/>
    <property type="match status" value="1"/>
</dbReference>
<gene>
    <name evidence="2" type="ORF">SAMN04488078_1005135</name>
</gene>
<reference evidence="2 3" key="1">
    <citation type="submission" date="2017-06" db="EMBL/GenBank/DDBJ databases">
        <authorList>
            <person name="Kim H.J."/>
            <person name="Triplett B.A."/>
        </authorList>
    </citation>
    <scope>NUCLEOTIDE SEQUENCE [LARGE SCALE GENOMIC DNA]</scope>
    <source>
        <strain evidence="2 3">DSM 11445</strain>
    </source>
</reference>
<dbReference type="Gene3D" id="3.40.470.10">
    <property type="entry name" value="Uracil-DNA glycosylase-like domain"/>
    <property type="match status" value="1"/>
</dbReference>
<organism evidence="2 3">
    <name type="scientific">Antarctobacter heliothermus</name>
    <dbReference type="NCBI Taxonomy" id="74033"/>
    <lineage>
        <taxon>Bacteria</taxon>
        <taxon>Pseudomonadati</taxon>
        <taxon>Pseudomonadota</taxon>
        <taxon>Alphaproteobacteria</taxon>
        <taxon>Rhodobacterales</taxon>
        <taxon>Roseobacteraceae</taxon>
        <taxon>Antarctobacter</taxon>
    </lineage>
</organism>
<dbReference type="OrthoDB" id="7605307at2"/>
<name>A0A239C5E9_9RHOB</name>
<evidence type="ECO:0000313" key="3">
    <source>
        <dbReference type="Proteomes" id="UP000198440"/>
    </source>
</evidence>
<sequence length="262" mass="28787">MDGSGGGLCWMRGDVETHPALANKKSASSAPVMLDFFAAISEENVARTEFAMALERRIKQAYRHSPHRHGWRLLYSPEDVLDGSKVAFIGLNPGGSFESPDHAEFAMPKGSAYVDEVWPSSSRLQQEALALFERLGIAPEAVLAGNLVPFRSPDWKSLAERRKAQAFGEEIWGAILDRACPRCVVTFGSVANDAVRVLLGVSNPKFIPVRWGDMTAQRGEFERTASHGTWSGTWIGMPHLSRFTVMTRPASRAAIDVLFEGL</sequence>
<dbReference type="AlphaFoldDB" id="A0A239C5E9"/>